<dbReference type="Proteomes" id="UP001596201">
    <property type="component" value="Unassembled WGS sequence"/>
</dbReference>
<gene>
    <name evidence="1" type="ORF">ACFPJ5_10625</name>
</gene>
<comment type="caution">
    <text evidence="1">The sequence shown here is derived from an EMBL/GenBank/DDBJ whole genome shotgun (WGS) entry which is preliminary data.</text>
</comment>
<keyword evidence="2" id="KW-1185">Reference proteome</keyword>
<accession>A0ABD5RBS5</accession>
<dbReference type="EMBL" id="JBHSKX010000002">
    <property type="protein sequence ID" value="MFC5367393.1"/>
    <property type="molecule type" value="Genomic_DNA"/>
</dbReference>
<name>A0ABD5RBS5_9EURY</name>
<organism evidence="1 2">
    <name type="scientific">Salinirubrum litoreum</name>
    <dbReference type="NCBI Taxonomy" id="1126234"/>
    <lineage>
        <taxon>Archaea</taxon>
        <taxon>Methanobacteriati</taxon>
        <taxon>Methanobacteriota</taxon>
        <taxon>Stenosarchaea group</taxon>
        <taxon>Halobacteria</taxon>
        <taxon>Halobacteriales</taxon>
        <taxon>Haloferacaceae</taxon>
        <taxon>Salinirubrum</taxon>
    </lineage>
</organism>
<evidence type="ECO:0000313" key="2">
    <source>
        <dbReference type="Proteomes" id="UP001596201"/>
    </source>
</evidence>
<dbReference type="InterPro" id="IPR055944">
    <property type="entry name" value="DUF7522"/>
</dbReference>
<sequence>MDEQDGLVDDALAEQLRAACRTAVGDSLRSVTYFTPTAFEQLYLRADLQSDADLAGFVEHESDGFHATTAYRGSELGDYGYTVRAFENGFLTRLTVGDSGVFVTTDGLTIRRSEEVAEAIRSVLAEPVTTD</sequence>
<protein>
    <submittedName>
        <fullName evidence="1">Uncharacterized protein</fullName>
    </submittedName>
</protein>
<dbReference type="Pfam" id="PF24366">
    <property type="entry name" value="DUF7522"/>
    <property type="match status" value="1"/>
</dbReference>
<evidence type="ECO:0000313" key="1">
    <source>
        <dbReference type="EMBL" id="MFC5367393.1"/>
    </source>
</evidence>
<proteinExistence type="predicted"/>
<dbReference type="AlphaFoldDB" id="A0ABD5RBS5"/>
<reference evidence="1 2" key="1">
    <citation type="journal article" date="2019" name="Int. J. Syst. Evol. Microbiol.">
        <title>The Global Catalogue of Microorganisms (GCM) 10K type strain sequencing project: providing services to taxonomists for standard genome sequencing and annotation.</title>
        <authorList>
            <consortium name="The Broad Institute Genomics Platform"/>
            <consortium name="The Broad Institute Genome Sequencing Center for Infectious Disease"/>
            <person name="Wu L."/>
            <person name="Ma J."/>
        </authorList>
    </citation>
    <scope>NUCLEOTIDE SEQUENCE [LARGE SCALE GENOMIC DNA]</scope>
    <source>
        <strain evidence="1 2">CGMCC 1.12237</strain>
    </source>
</reference>
<dbReference type="RefSeq" id="WP_227229650.1">
    <property type="nucleotide sequence ID" value="NZ_JAJCVJ010000002.1"/>
</dbReference>